<dbReference type="SUPFAM" id="SSF52343">
    <property type="entry name" value="Ferredoxin reductase-like, C-terminal NADP-linked domain"/>
    <property type="match status" value="1"/>
</dbReference>
<dbReference type="PROSITE" id="PS51384">
    <property type="entry name" value="FAD_FR"/>
    <property type="match status" value="1"/>
</dbReference>
<dbReference type="CDD" id="cd00322">
    <property type="entry name" value="FNR_like"/>
    <property type="match status" value="1"/>
</dbReference>
<dbReference type="InterPro" id="IPR052128">
    <property type="entry name" value="Oxidoreductase_NAD-binding"/>
</dbReference>
<evidence type="ECO:0000313" key="5">
    <source>
        <dbReference type="EMBL" id="ETN37187.1"/>
    </source>
</evidence>
<dbReference type="RefSeq" id="XP_008720719.1">
    <property type="nucleotide sequence ID" value="XM_008722497.1"/>
</dbReference>
<protein>
    <recommendedName>
        <fullName evidence="3">Oxidoreductase NAD-binding domain-containing protein 1</fullName>
    </recommendedName>
</protein>
<dbReference type="PANTHER" id="PTHR46505">
    <property type="entry name" value="OXIDOREDUCTASE NAD-BINDING DOMAIN-CONTAINING PROTEIN 1"/>
    <property type="match status" value="1"/>
</dbReference>
<name>W2RL16_CYPE1</name>
<dbReference type="Gene3D" id="3.40.50.80">
    <property type="entry name" value="Nucleotide-binding domain of ferredoxin-NADP reductase (FNR) module"/>
    <property type="match status" value="1"/>
</dbReference>
<dbReference type="InterPro" id="IPR001433">
    <property type="entry name" value="OxRdtase_FAD/NAD-bd"/>
</dbReference>
<evidence type="ECO:0000256" key="2">
    <source>
        <dbReference type="ARBA" id="ARBA00023027"/>
    </source>
</evidence>
<accession>W2RL16</accession>
<evidence type="ECO:0000313" key="6">
    <source>
        <dbReference type="Proteomes" id="UP000030752"/>
    </source>
</evidence>
<reference evidence="5 6" key="1">
    <citation type="submission" date="2013-03" db="EMBL/GenBank/DDBJ databases">
        <title>The Genome Sequence of Phialophora europaea CBS 101466.</title>
        <authorList>
            <consortium name="The Broad Institute Genomics Platform"/>
            <person name="Cuomo C."/>
            <person name="de Hoog S."/>
            <person name="Gorbushina A."/>
            <person name="Walker B."/>
            <person name="Young S.K."/>
            <person name="Zeng Q."/>
            <person name="Gargeya S."/>
            <person name="Fitzgerald M."/>
            <person name="Haas B."/>
            <person name="Abouelleil A."/>
            <person name="Allen A.W."/>
            <person name="Alvarado L."/>
            <person name="Arachchi H.M."/>
            <person name="Berlin A.M."/>
            <person name="Chapman S.B."/>
            <person name="Gainer-Dewar J."/>
            <person name="Goldberg J."/>
            <person name="Griggs A."/>
            <person name="Gujja S."/>
            <person name="Hansen M."/>
            <person name="Howarth C."/>
            <person name="Imamovic A."/>
            <person name="Ireland A."/>
            <person name="Larimer J."/>
            <person name="McCowan C."/>
            <person name="Murphy C."/>
            <person name="Pearson M."/>
            <person name="Poon T.W."/>
            <person name="Priest M."/>
            <person name="Roberts A."/>
            <person name="Saif S."/>
            <person name="Shea T."/>
            <person name="Sisk P."/>
            <person name="Sykes S."/>
            <person name="Wortman J."/>
            <person name="Nusbaum C."/>
            <person name="Birren B."/>
        </authorList>
    </citation>
    <scope>NUCLEOTIDE SEQUENCE [LARGE SCALE GENOMIC DNA]</scope>
    <source>
        <strain evidence="5 6">CBS 101466</strain>
    </source>
</reference>
<dbReference type="PANTHER" id="PTHR46505:SF1">
    <property type="entry name" value="OXIDOREDUCTASE NAD-BINDING DOMAIN-CONTAINING PROTEIN 1"/>
    <property type="match status" value="1"/>
</dbReference>
<dbReference type="HOGENOM" id="CLU_003827_7_1_1"/>
<dbReference type="GO" id="GO:0005739">
    <property type="term" value="C:mitochondrion"/>
    <property type="evidence" value="ECO:0007669"/>
    <property type="project" value="TreeGrafter"/>
</dbReference>
<sequence>MANVREDSIPHVVRTAHEQRQAGVWNATVSQIDEVNSSIRLIRLGIVGAAPERTHLPGQYIDLSIPSIPTIGGFTITSPPLTTRDPTSPHIELAIQRSPNNPPAAYLWRATPDILHAPVSFLIGGNFVYPPAHLTHDECSKIDRAVFVAGGVGINPIMSMLSAMHARGGRKLGGMPRRVSVLYTCRRGRDAAGEPEKVLFEDRLAGLAQKWAGSEVVEYRYTFFETSGQGRQNESSVAIRHQARRIRHDDLLEAIGPEDDRANTVVYVCGLPAMTDEFVELLKTQPGLSEKQVCCEKWW</sequence>
<dbReference type="GeneID" id="19975516"/>
<keyword evidence="2" id="KW-0520">NAD</keyword>
<dbReference type="VEuPathDB" id="FungiDB:HMPREF1541_08177"/>
<dbReference type="InterPro" id="IPR017927">
    <property type="entry name" value="FAD-bd_FR_type"/>
</dbReference>
<dbReference type="Gene3D" id="2.40.30.10">
    <property type="entry name" value="Translation factors"/>
    <property type="match status" value="1"/>
</dbReference>
<keyword evidence="1" id="KW-0560">Oxidoreductase</keyword>
<dbReference type="InParanoid" id="W2RL16"/>
<evidence type="ECO:0000256" key="3">
    <source>
        <dbReference type="ARBA" id="ARBA00040516"/>
    </source>
</evidence>
<dbReference type="STRING" id="1220924.W2RL16"/>
<dbReference type="Pfam" id="PF00175">
    <property type="entry name" value="NAD_binding_1"/>
    <property type="match status" value="1"/>
</dbReference>
<gene>
    <name evidence="5" type="ORF">HMPREF1541_08177</name>
</gene>
<evidence type="ECO:0000259" key="4">
    <source>
        <dbReference type="PROSITE" id="PS51384"/>
    </source>
</evidence>
<dbReference type="GO" id="GO:0016491">
    <property type="term" value="F:oxidoreductase activity"/>
    <property type="evidence" value="ECO:0007669"/>
    <property type="project" value="UniProtKB-KW"/>
</dbReference>
<dbReference type="InterPro" id="IPR017938">
    <property type="entry name" value="Riboflavin_synthase-like_b-brl"/>
</dbReference>
<dbReference type="OrthoDB" id="436496at2759"/>
<dbReference type="SUPFAM" id="SSF63380">
    <property type="entry name" value="Riboflavin synthase domain-like"/>
    <property type="match status" value="1"/>
</dbReference>
<dbReference type="Proteomes" id="UP000030752">
    <property type="component" value="Unassembled WGS sequence"/>
</dbReference>
<dbReference type="eggNOG" id="KOG0534">
    <property type="taxonomic scope" value="Eukaryota"/>
</dbReference>
<dbReference type="EMBL" id="KB822724">
    <property type="protein sequence ID" value="ETN37187.1"/>
    <property type="molecule type" value="Genomic_DNA"/>
</dbReference>
<feature type="domain" description="FAD-binding FR-type" evidence="4">
    <location>
        <begin position="22"/>
        <end position="130"/>
    </location>
</feature>
<dbReference type="AlphaFoldDB" id="W2RL16"/>
<proteinExistence type="predicted"/>
<evidence type="ECO:0000256" key="1">
    <source>
        <dbReference type="ARBA" id="ARBA00023002"/>
    </source>
</evidence>
<organism evidence="5 6">
    <name type="scientific">Cyphellophora europaea (strain CBS 101466)</name>
    <name type="common">Phialophora europaea</name>
    <dbReference type="NCBI Taxonomy" id="1220924"/>
    <lineage>
        <taxon>Eukaryota</taxon>
        <taxon>Fungi</taxon>
        <taxon>Dikarya</taxon>
        <taxon>Ascomycota</taxon>
        <taxon>Pezizomycotina</taxon>
        <taxon>Eurotiomycetes</taxon>
        <taxon>Chaetothyriomycetidae</taxon>
        <taxon>Chaetothyriales</taxon>
        <taxon>Cyphellophoraceae</taxon>
        <taxon>Cyphellophora</taxon>
    </lineage>
</organism>
<dbReference type="InterPro" id="IPR039261">
    <property type="entry name" value="FNR_nucleotide-bd"/>
</dbReference>
<keyword evidence="6" id="KW-1185">Reference proteome</keyword>